<dbReference type="Proteomes" id="UP000800036">
    <property type="component" value="Unassembled WGS sequence"/>
</dbReference>
<reference evidence="1" key="1">
    <citation type="journal article" date="2020" name="Stud. Mycol.">
        <title>101 Dothideomycetes genomes: a test case for predicting lifestyles and emergence of pathogens.</title>
        <authorList>
            <person name="Haridas S."/>
            <person name="Albert R."/>
            <person name="Binder M."/>
            <person name="Bloem J."/>
            <person name="Labutti K."/>
            <person name="Salamov A."/>
            <person name="Andreopoulos B."/>
            <person name="Baker S."/>
            <person name="Barry K."/>
            <person name="Bills G."/>
            <person name="Bluhm B."/>
            <person name="Cannon C."/>
            <person name="Castanera R."/>
            <person name="Culley D."/>
            <person name="Daum C."/>
            <person name="Ezra D."/>
            <person name="Gonzalez J."/>
            <person name="Henrissat B."/>
            <person name="Kuo A."/>
            <person name="Liang C."/>
            <person name="Lipzen A."/>
            <person name="Lutzoni F."/>
            <person name="Magnuson J."/>
            <person name="Mondo S."/>
            <person name="Nolan M."/>
            <person name="Ohm R."/>
            <person name="Pangilinan J."/>
            <person name="Park H.-J."/>
            <person name="Ramirez L."/>
            <person name="Alfaro M."/>
            <person name="Sun H."/>
            <person name="Tritt A."/>
            <person name="Yoshinaga Y."/>
            <person name="Zwiers L.-H."/>
            <person name="Turgeon B."/>
            <person name="Goodwin S."/>
            <person name="Spatafora J."/>
            <person name="Crous P."/>
            <person name="Grigoriev I."/>
        </authorList>
    </citation>
    <scope>NUCLEOTIDE SEQUENCE</scope>
    <source>
        <strain evidence="1">CBS 107.79</strain>
    </source>
</reference>
<sequence length="228" mass="25926">MPNMTISFRVVVNAHSPQRLDFANGPTVKILVGNTVIAEDVPKKALMGISSWFNNLFTVQHPQATSFMFNPNEIDEKCVRQPVDFIKFNLKVNKPFGIKPAGYLVDSIVLYRHVLGFGMALHAPGLIKSIRNDVNDPHLLPSYAELDAIVELPAGDKIYLAAVHRMERMQHIGDIANDDKNEWKEWLELHPQFKADVEAWQVTLKARLEEQRAVQRAAQWEKDFPTLC</sequence>
<dbReference type="EMBL" id="ML976686">
    <property type="protein sequence ID" value="KAF1972541.1"/>
    <property type="molecule type" value="Genomic_DNA"/>
</dbReference>
<organism evidence="1 2">
    <name type="scientific">Bimuria novae-zelandiae CBS 107.79</name>
    <dbReference type="NCBI Taxonomy" id="1447943"/>
    <lineage>
        <taxon>Eukaryota</taxon>
        <taxon>Fungi</taxon>
        <taxon>Dikarya</taxon>
        <taxon>Ascomycota</taxon>
        <taxon>Pezizomycotina</taxon>
        <taxon>Dothideomycetes</taxon>
        <taxon>Pleosporomycetidae</taxon>
        <taxon>Pleosporales</taxon>
        <taxon>Massarineae</taxon>
        <taxon>Didymosphaeriaceae</taxon>
        <taxon>Bimuria</taxon>
    </lineage>
</organism>
<evidence type="ECO:0008006" key="3">
    <source>
        <dbReference type="Google" id="ProtNLM"/>
    </source>
</evidence>
<name>A0A6A5V5N9_9PLEO</name>
<gene>
    <name evidence="1" type="ORF">BU23DRAFT_643876</name>
</gene>
<dbReference type="AlphaFoldDB" id="A0A6A5V5N9"/>
<keyword evidence="2" id="KW-1185">Reference proteome</keyword>
<proteinExistence type="predicted"/>
<accession>A0A6A5V5N9</accession>
<protein>
    <recommendedName>
        <fullName evidence="3">BTB domain-containing protein</fullName>
    </recommendedName>
</protein>
<evidence type="ECO:0000313" key="2">
    <source>
        <dbReference type="Proteomes" id="UP000800036"/>
    </source>
</evidence>
<dbReference type="OrthoDB" id="3783554at2759"/>
<evidence type="ECO:0000313" key="1">
    <source>
        <dbReference type="EMBL" id="KAF1972541.1"/>
    </source>
</evidence>